<keyword evidence="6" id="KW-1185">Reference proteome</keyword>
<dbReference type="PANTHER" id="PTHR43792">
    <property type="entry name" value="GNAT FAMILY, PUTATIVE (AFU_ORTHOLOGUE AFUA_3G00765)-RELATED-RELATED"/>
    <property type="match status" value="1"/>
</dbReference>
<dbReference type="EMBL" id="CAJVAX010000017">
    <property type="protein sequence ID" value="CAG7643109.1"/>
    <property type="molecule type" value="Genomic_DNA"/>
</dbReference>
<dbReference type="PROSITE" id="PS51186">
    <property type="entry name" value="GNAT"/>
    <property type="match status" value="1"/>
</dbReference>
<dbReference type="InterPro" id="IPR051531">
    <property type="entry name" value="N-acetyltransferase"/>
</dbReference>
<evidence type="ECO:0000256" key="2">
    <source>
        <dbReference type="ARBA" id="ARBA00023315"/>
    </source>
</evidence>
<organism evidence="5 6">
    <name type="scientific">Actinacidiphila bryophytorum</name>
    <dbReference type="NCBI Taxonomy" id="1436133"/>
    <lineage>
        <taxon>Bacteria</taxon>
        <taxon>Bacillati</taxon>
        <taxon>Actinomycetota</taxon>
        <taxon>Actinomycetes</taxon>
        <taxon>Kitasatosporales</taxon>
        <taxon>Streptomycetaceae</taxon>
        <taxon>Actinacidiphila</taxon>
    </lineage>
</organism>
<comment type="similarity">
    <text evidence="3">Belongs to the acetyltransferase family. RimJ subfamily.</text>
</comment>
<dbReference type="AlphaFoldDB" id="A0A9W4H1R0"/>
<dbReference type="Pfam" id="PF13302">
    <property type="entry name" value="Acetyltransf_3"/>
    <property type="match status" value="1"/>
</dbReference>
<dbReference type="SUPFAM" id="SSF55729">
    <property type="entry name" value="Acyl-CoA N-acyltransferases (Nat)"/>
    <property type="match status" value="1"/>
</dbReference>
<protein>
    <submittedName>
        <fullName evidence="5">N-acetyltransferase domain-containing protein</fullName>
    </submittedName>
</protein>
<sequence length="182" mass="19649">MRTRFSIFLAMPEIQLLRPGHIPALLDFELENRAYFAASISDRGDDYFAHFDERLHALLAEQDAGICYFHVIAGPKGEILGRVNLVDAADGEAELGYRIAERAAGAGLASWAVRELCGIAANSYGLTDLRAATTLDNKASRAVLARSGFEVVGESEFGGRPGLTFHRSLAEFAVRPSAPAVP</sequence>
<evidence type="ECO:0000256" key="3">
    <source>
        <dbReference type="ARBA" id="ARBA00038502"/>
    </source>
</evidence>
<name>A0A9W4H1R0_9ACTN</name>
<feature type="domain" description="N-acetyltransferase" evidence="4">
    <location>
        <begin position="12"/>
        <end position="170"/>
    </location>
</feature>
<evidence type="ECO:0000256" key="1">
    <source>
        <dbReference type="ARBA" id="ARBA00022679"/>
    </source>
</evidence>
<evidence type="ECO:0000259" key="4">
    <source>
        <dbReference type="PROSITE" id="PS51186"/>
    </source>
</evidence>
<comment type="caution">
    <text evidence="5">The sequence shown here is derived from an EMBL/GenBank/DDBJ whole genome shotgun (WGS) entry which is preliminary data.</text>
</comment>
<dbReference type="Proteomes" id="UP001153328">
    <property type="component" value="Unassembled WGS sequence"/>
</dbReference>
<dbReference type="GO" id="GO:0008999">
    <property type="term" value="F:protein-N-terminal-alanine acetyltransferase activity"/>
    <property type="evidence" value="ECO:0007669"/>
    <property type="project" value="TreeGrafter"/>
</dbReference>
<evidence type="ECO:0000313" key="5">
    <source>
        <dbReference type="EMBL" id="CAG7643109.1"/>
    </source>
</evidence>
<dbReference type="PANTHER" id="PTHR43792:SF8">
    <property type="entry name" value="[RIBOSOMAL PROTEIN US5]-ALANINE N-ACETYLTRANSFERASE"/>
    <property type="match status" value="1"/>
</dbReference>
<gene>
    <name evidence="5" type="ORF">SBRY_30747</name>
</gene>
<dbReference type="Gene3D" id="3.40.630.30">
    <property type="match status" value="1"/>
</dbReference>
<proteinExistence type="inferred from homology"/>
<dbReference type="InterPro" id="IPR000182">
    <property type="entry name" value="GNAT_dom"/>
</dbReference>
<evidence type="ECO:0000313" key="6">
    <source>
        <dbReference type="Proteomes" id="UP001153328"/>
    </source>
</evidence>
<keyword evidence="2" id="KW-0012">Acyltransferase</keyword>
<dbReference type="InterPro" id="IPR016181">
    <property type="entry name" value="Acyl_CoA_acyltransferase"/>
</dbReference>
<reference evidence="5" key="1">
    <citation type="submission" date="2021-06" db="EMBL/GenBank/DDBJ databases">
        <authorList>
            <person name="Arsene-Ploetze F."/>
        </authorList>
    </citation>
    <scope>NUCLEOTIDE SEQUENCE</scope>
    <source>
        <strain evidence="5">SBRY1</strain>
    </source>
</reference>
<dbReference type="GO" id="GO:0005737">
    <property type="term" value="C:cytoplasm"/>
    <property type="evidence" value="ECO:0007669"/>
    <property type="project" value="TreeGrafter"/>
</dbReference>
<accession>A0A9W4H1R0</accession>
<keyword evidence="1" id="KW-0808">Transferase</keyword>